<gene>
    <name evidence="2" type="ORF">ACFO6W_25780</name>
</gene>
<organism evidence="2 3">
    <name type="scientific">Dysgonomonas termitidis</name>
    <dbReference type="NCBI Taxonomy" id="1516126"/>
    <lineage>
        <taxon>Bacteria</taxon>
        <taxon>Pseudomonadati</taxon>
        <taxon>Bacteroidota</taxon>
        <taxon>Bacteroidia</taxon>
        <taxon>Bacteroidales</taxon>
        <taxon>Dysgonomonadaceae</taxon>
        <taxon>Dysgonomonas</taxon>
    </lineage>
</organism>
<dbReference type="RefSeq" id="WP_380001951.1">
    <property type="nucleotide sequence ID" value="NZ_JBHSGN010000171.1"/>
</dbReference>
<sequence length="64" mass="7113">MIFCFQAFGEDDKPAAVEAQASPPGDAPRRFIPPVIPVELSRPAERAGYLIAHYWDNFDFSDTA</sequence>
<evidence type="ECO:0000259" key="1">
    <source>
        <dbReference type="Pfam" id="PF17127"/>
    </source>
</evidence>
<feature type="domain" description="DUF5106" evidence="1">
    <location>
        <begin position="13"/>
        <end position="64"/>
    </location>
</feature>
<evidence type="ECO:0000313" key="3">
    <source>
        <dbReference type="Proteomes" id="UP001596023"/>
    </source>
</evidence>
<dbReference type="InterPro" id="IPR033395">
    <property type="entry name" value="DUF5106"/>
</dbReference>
<protein>
    <submittedName>
        <fullName evidence="2">DUF5106 domain-containing protein</fullName>
    </submittedName>
</protein>
<name>A0ABV9L493_9BACT</name>
<feature type="non-terminal residue" evidence="2">
    <location>
        <position position="64"/>
    </location>
</feature>
<dbReference type="Proteomes" id="UP001596023">
    <property type="component" value="Unassembled WGS sequence"/>
</dbReference>
<dbReference type="Pfam" id="PF17127">
    <property type="entry name" value="DUF5106"/>
    <property type="match status" value="1"/>
</dbReference>
<proteinExistence type="predicted"/>
<keyword evidence="3" id="KW-1185">Reference proteome</keyword>
<evidence type="ECO:0000313" key="2">
    <source>
        <dbReference type="EMBL" id="MFC4677096.1"/>
    </source>
</evidence>
<dbReference type="EMBL" id="JBHSGN010000171">
    <property type="protein sequence ID" value="MFC4677096.1"/>
    <property type="molecule type" value="Genomic_DNA"/>
</dbReference>
<comment type="caution">
    <text evidence="2">The sequence shown here is derived from an EMBL/GenBank/DDBJ whole genome shotgun (WGS) entry which is preliminary data.</text>
</comment>
<accession>A0ABV9L493</accession>
<reference evidence="3" key="1">
    <citation type="journal article" date="2019" name="Int. J. Syst. Evol. Microbiol.">
        <title>The Global Catalogue of Microorganisms (GCM) 10K type strain sequencing project: providing services to taxonomists for standard genome sequencing and annotation.</title>
        <authorList>
            <consortium name="The Broad Institute Genomics Platform"/>
            <consortium name="The Broad Institute Genome Sequencing Center for Infectious Disease"/>
            <person name="Wu L."/>
            <person name="Ma J."/>
        </authorList>
    </citation>
    <scope>NUCLEOTIDE SEQUENCE [LARGE SCALE GENOMIC DNA]</scope>
    <source>
        <strain evidence="3">CCUG 66188</strain>
    </source>
</reference>